<dbReference type="Pfam" id="PF12796">
    <property type="entry name" value="Ank_2"/>
    <property type="match status" value="1"/>
</dbReference>
<name>A0A4Y7SLH0_COPMI</name>
<feature type="non-terminal residue" evidence="1">
    <location>
        <position position="1"/>
    </location>
</feature>
<protein>
    <submittedName>
        <fullName evidence="1">Uncharacterized protein</fullName>
    </submittedName>
</protein>
<dbReference type="InterPro" id="IPR036770">
    <property type="entry name" value="Ankyrin_rpt-contain_sf"/>
</dbReference>
<dbReference type="Gene3D" id="1.25.40.20">
    <property type="entry name" value="Ankyrin repeat-containing domain"/>
    <property type="match status" value="1"/>
</dbReference>
<dbReference type="EMBL" id="QPFP01000091">
    <property type="protein sequence ID" value="TEB22464.1"/>
    <property type="molecule type" value="Genomic_DNA"/>
</dbReference>
<gene>
    <name evidence="1" type="ORF">FA13DRAFT_1740990</name>
</gene>
<dbReference type="Proteomes" id="UP000298030">
    <property type="component" value="Unassembled WGS sequence"/>
</dbReference>
<comment type="caution">
    <text evidence="1">The sequence shown here is derived from an EMBL/GenBank/DDBJ whole genome shotgun (WGS) entry which is preliminary data.</text>
</comment>
<organism evidence="1 2">
    <name type="scientific">Coprinellus micaceus</name>
    <name type="common">Glistening ink-cap mushroom</name>
    <name type="synonym">Coprinus micaceus</name>
    <dbReference type="NCBI Taxonomy" id="71717"/>
    <lineage>
        <taxon>Eukaryota</taxon>
        <taxon>Fungi</taxon>
        <taxon>Dikarya</taxon>
        <taxon>Basidiomycota</taxon>
        <taxon>Agaricomycotina</taxon>
        <taxon>Agaricomycetes</taxon>
        <taxon>Agaricomycetidae</taxon>
        <taxon>Agaricales</taxon>
        <taxon>Agaricineae</taxon>
        <taxon>Psathyrellaceae</taxon>
        <taxon>Coprinellus</taxon>
    </lineage>
</organism>
<evidence type="ECO:0000313" key="1">
    <source>
        <dbReference type="EMBL" id="TEB22464.1"/>
    </source>
</evidence>
<accession>A0A4Y7SLH0</accession>
<dbReference type="AlphaFoldDB" id="A0A4Y7SLH0"/>
<reference evidence="1 2" key="1">
    <citation type="journal article" date="2019" name="Nat. Ecol. Evol.">
        <title>Megaphylogeny resolves global patterns of mushroom evolution.</title>
        <authorList>
            <person name="Varga T."/>
            <person name="Krizsan K."/>
            <person name="Foldi C."/>
            <person name="Dima B."/>
            <person name="Sanchez-Garcia M."/>
            <person name="Sanchez-Ramirez S."/>
            <person name="Szollosi G.J."/>
            <person name="Szarkandi J.G."/>
            <person name="Papp V."/>
            <person name="Albert L."/>
            <person name="Andreopoulos W."/>
            <person name="Angelini C."/>
            <person name="Antonin V."/>
            <person name="Barry K.W."/>
            <person name="Bougher N.L."/>
            <person name="Buchanan P."/>
            <person name="Buyck B."/>
            <person name="Bense V."/>
            <person name="Catcheside P."/>
            <person name="Chovatia M."/>
            <person name="Cooper J."/>
            <person name="Damon W."/>
            <person name="Desjardin D."/>
            <person name="Finy P."/>
            <person name="Geml J."/>
            <person name="Haridas S."/>
            <person name="Hughes K."/>
            <person name="Justo A."/>
            <person name="Karasinski D."/>
            <person name="Kautmanova I."/>
            <person name="Kiss B."/>
            <person name="Kocsube S."/>
            <person name="Kotiranta H."/>
            <person name="LaButti K.M."/>
            <person name="Lechner B.E."/>
            <person name="Liimatainen K."/>
            <person name="Lipzen A."/>
            <person name="Lukacs Z."/>
            <person name="Mihaltcheva S."/>
            <person name="Morgado L.N."/>
            <person name="Niskanen T."/>
            <person name="Noordeloos M.E."/>
            <person name="Ohm R.A."/>
            <person name="Ortiz-Santana B."/>
            <person name="Ovrebo C."/>
            <person name="Racz N."/>
            <person name="Riley R."/>
            <person name="Savchenko A."/>
            <person name="Shiryaev A."/>
            <person name="Soop K."/>
            <person name="Spirin V."/>
            <person name="Szebenyi C."/>
            <person name="Tomsovsky M."/>
            <person name="Tulloss R.E."/>
            <person name="Uehling J."/>
            <person name="Grigoriev I.V."/>
            <person name="Vagvolgyi C."/>
            <person name="Papp T."/>
            <person name="Martin F.M."/>
            <person name="Miettinen O."/>
            <person name="Hibbett D.S."/>
            <person name="Nagy L.G."/>
        </authorList>
    </citation>
    <scope>NUCLEOTIDE SEQUENCE [LARGE SCALE GENOMIC DNA]</scope>
    <source>
        <strain evidence="1 2">FP101781</strain>
    </source>
</reference>
<keyword evidence="2" id="KW-1185">Reference proteome</keyword>
<dbReference type="InterPro" id="IPR002110">
    <property type="entry name" value="Ankyrin_rpt"/>
</dbReference>
<proteinExistence type="predicted"/>
<evidence type="ECO:0000313" key="2">
    <source>
        <dbReference type="Proteomes" id="UP000298030"/>
    </source>
</evidence>
<sequence length="128" mass="14103">MVDLVKALSSQRQCQPDRRDHLGRTAIFYACSSPAKATPIPSILVHAFPNLATSICTFEQDTPLVIACDSGQEHIVRLLLEKDASHVHRLGPNGRTSLMQLFTNSARGPASSICTIFELLLQYACPRR</sequence>
<dbReference type="OrthoDB" id="20872at2759"/>
<dbReference type="SUPFAM" id="SSF48403">
    <property type="entry name" value="Ankyrin repeat"/>
    <property type="match status" value="1"/>
</dbReference>